<feature type="compositionally biased region" description="Gly residues" evidence="2">
    <location>
        <begin position="10"/>
        <end position="22"/>
    </location>
</feature>
<sequence>MPKGDRRGPNGMGPMTGRGAGFCNGSSTPGFINSGFAGGYGLGRGAGRGRGFDRSYGVGFGRGMGRGLGMGYQAYSAAPEYLKDNEKGYLENEVSYLKDQLKTLENRLSEIKEEE</sequence>
<gene>
    <name evidence="3" type="ORF">EXM22_00795</name>
</gene>
<reference evidence="3 4" key="1">
    <citation type="submission" date="2019-02" db="EMBL/GenBank/DDBJ databases">
        <title>Complete Genome Sequence and Methylome Analysis of free living Spirochaetas.</title>
        <authorList>
            <person name="Fomenkov A."/>
            <person name="Dubinina G."/>
            <person name="Leshcheva N."/>
            <person name="Mikheeva N."/>
            <person name="Grabovich M."/>
            <person name="Vincze T."/>
            <person name="Roberts R.J."/>
        </authorList>
    </citation>
    <scope>NUCLEOTIDE SEQUENCE [LARGE SCALE GENOMIC DNA]</scope>
    <source>
        <strain evidence="3 4">K2</strain>
    </source>
</reference>
<name>A0A5C1QEX1_9SPIO</name>
<dbReference type="EMBL" id="CP036150">
    <property type="protein sequence ID" value="QEN06595.1"/>
    <property type="molecule type" value="Genomic_DNA"/>
</dbReference>
<dbReference type="AlphaFoldDB" id="A0A5C1QEX1"/>
<dbReference type="OrthoDB" id="49478at2"/>
<feature type="region of interest" description="Disordered" evidence="2">
    <location>
        <begin position="1"/>
        <end position="24"/>
    </location>
</feature>
<keyword evidence="1" id="KW-0175">Coiled coil</keyword>
<protein>
    <recommendedName>
        <fullName evidence="5">DUF5320 domain-containing protein</fullName>
    </recommendedName>
</protein>
<evidence type="ECO:0000313" key="4">
    <source>
        <dbReference type="Proteomes" id="UP000324209"/>
    </source>
</evidence>
<dbReference type="RefSeq" id="WP_149484678.1">
    <property type="nucleotide sequence ID" value="NZ_CP036150.1"/>
</dbReference>
<dbReference type="Pfam" id="PF17253">
    <property type="entry name" value="DUF5320"/>
    <property type="match status" value="1"/>
</dbReference>
<evidence type="ECO:0000256" key="1">
    <source>
        <dbReference type="SAM" id="Coils"/>
    </source>
</evidence>
<dbReference type="InterPro" id="IPR035205">
    <property type="entry name" value="DUF5320"/>
</dbReference>
<evidence type="ECO:0000256" key="2">
    <source>
        <dbReference type="SAM" id="MobiDB-lite"/>
    </source>
</evidence>
<evidence type="ECO:0000313" key="3">
    <source>
        <dbReference type="EMBL" id="QEN06595.1"/>
    </source>
</evidence>
<organism evidence="3 4">
    <name type="scientific">Oceanispirochaeta crateris</name>
    <dbReference type="NCBI Taxonomy" id="2518645"/>
    <lineage>
        <taxon>Bacteria</taxon>
        <taxon>Pseudomonadati</taxon>
        <taxon>Spirochaetota</taxon>
        <taxon>Spirochaetia</taxon>
        <taxon>Spirochaetales</taxon>
        <taxon>Spirochaetaceae</taxon>
        <taxon>Oceanispirochaeta</taxon>
    </lineage>
</organism>
<feature type="coiled-coil region" evidence="1">
    <location>
        <begin position="87"/>
        <end position="114"/>
    </location>
</feature>
<proteinExistence type="predicted"/>
<accession>A0A5C1QEX1</accession>
<dbReference type="KEGG" id="ock:EXM22_00795"/>
<dbReference type="Proteomes" id="UP000324209">
    <property type="component" value="Chromosome"/>
</dbReference>
<keyword evidence="4" id="KW-1185">Reference proteome</keyword>
<evidence type="ECO:0008006" key="5">
    <source>
        <dbReference type="Google" id="ProtNLM"/>
    </source>
</evidence>